<comment type="caution">
    <text evidence="6">The sequence shown here is derived from an EMBL/GenBank/DDBJ whole genome shotgun (WGS) entry which is preliminary data.</text>
</comment>
<feature type="region of interest" description="Disordered" evidence="4">
    <location>
        <begin position="1"/>
        <end position="28"/>
    </location>
</feature>
<name>A0A9W4DY31_9ACTN</name>
<dbReference type="InterPro" id="IPR015943">
    <property type="entry name" value="WD40/YVTN_repeat-like_dom_sf"/>
</dbReference>
<protein>
    <submittedName>
        <fullName evidence="6">WD_REPEATS_REGION domain-containing protein</fullName>
    </submittedName>
</protein>
<evidence type="ECO:0000256" key="3">
    <source>
        <dbReference type="PROSITE-ProRule" id="PRU00221"/>
    </source>
</evidence>
<feature type="repeat" description="WD" evidence="3">
    <location>
        <begin position="1218"/>
        <end position="1251"/>
    </location>
</feature>
<feature type="repeat" description="WD" evidence="3">
    <location>
        <begin position="671"/>
        <end position="712"/>
    </location>
</feature>
<gene>
    <name evidence="6" type="ORF">SCOCK_380063</name>
</gene>
<dbReference type="PANTHER" id="PTHR19848">
    <property type="entry name" value="WD40 REPEAT PROTEIN"/>
    <property type="match status" value="1"/>
</dbReference>
<dbReference type="InterPro" id="IPR019775">
    <property type="entry name" value="WD40_repeat_CS"/>
</dbReference>
<dbReference type="PANTHER" id="PTHR19848:SF8">
    <property type="entry name" value="F-BOX AND WD REPEAT DOMAIN CONTAINING 7"/>
    <property type="match status" value="1"/>
</dbReference>
<dbReference type="EMBL" id="CAJSLV010000068">
    <property type="protein sequence ID" value="CAG6395987.1"/>
    <property type="molecule type" value="Genomic_DNA"/>
</dbReference>
<feature type="compositionally biased region" description="Basic and acidic residues" evidence="4">
    <location>
        <begin position="8"/>
        <end position="19"/>
    </location>
</feature>
<dbReference type="InterPro" id="IPR027417">
    <property type="entry name" value="P-loop_NTPase"/>
</dbReference>
<feature type="repeat" description="WD" evidence="3">
    <location>
        <begin position="901"/>
        <end position="931"/>
    </location>
</feature>
<dbReference type="InterPro" id="IPR049052">
    <property type="entry name" value="nSTAND1"/>
</dbReference>
<feature type="repeat" description="WD" evidence="3">
    <location>
        <begin position="1126"/>
        <end position="1167"/>
    </location>
</feature>
<dbReference type="RefSeq" id="WP_251493645.1">
    <property type="nucleotide sequence ID" value="NZ_CAJSLV010000068.1"/>
</dbReference>
<keyword evidence="7" id="KW-1185">Reference proteome</keyword>
<dbReference type="Proteomes" id="UP001152519">
    <property type="component" value="Unassembled WGS sequence"/>
</dbReference>
<dbReference type="PRINTS" id="PR00320">
    <property type="entry name" value="GPROTEINBRPT"/>
</dbReference>
<feature type="repeat" description="WD" evidence="3">
    <location>
        <begin position="717"/>
        <end position="750"/>
    </location>
</feature>
<feature type="repeat" description="WD" evidence="3">
    <location>
        <begin position="625"/>
        <end position="659"/>
    </location>
</feature>
<evidence type="ECO:0000313" key="6">
    <source>
        <dbReference type="EMBL" id="CAG6395987.1"/>
    </source>
</evidence>
<accession>A0A9W4DY31</accession>
<evidence type="ECO:0000313" key="7">
    <source>
        <dbReference type="Proteomes" id="UP001152519"/>
    </source>
</evidence>
<dbReference type="InterPro" id="IPR001680">
    <property type="entry name" value="WD40_rpt"/>
</dbReference>
<feature type="repeat" description="WD" evidence="3">
    <location>
        <begin position="763"/>
        <end position="804"/>
    </location>
</feature>
<proteinExistence type="predicted"/>
<dbReference type="CDD" id="cd00200">
    <property type="entry name" value="WD40"/>
    <property type="match status" value="2"/>
</dbReference>
<feature type="repeat" description="WD" evidence="3">
    <location>
        <begin position="817"/>
        <end position="851"/>
    </location>
</feature>
<reference evidence="6" key="1">
    <citation type="submission" date="2021-05" db="EMBL/GenBank/DDBJ databases">
        <authorList>
            <person name="Arsene-Ploetze F."/>
        </authorList>
    </citation>
    <scope>NUCLEOTIDE SEQUENCE</scope>
    <source>
        <strain evidence="6">DSM 42138</strain>
    </source>
</reference>
<evidence type="ECO:0000256" key="2">
    <source>
        <dbReference type="ARBA" id="ARBA00022737"/>
    </source>
</evidence>
<organism evidence="6 7">
    <name type="scientific">Actinacidiphila cocklensis</name>
    <dbReference type="NCBI Taxonomy" id="887465"/>
    <lineage>
        <taxon>Bacteria</taxon>
        <taxon>Bacillati</taxon>
        <taxon>Actinomycetota</taxon>
        <taxon>Actinomycetes</taxon>
        <taxon>Kitasatosporales</taxon>
        <taxon>Streptomycetaceae</taxon>
        <taxon>Actinacidiphila</taxon>
    </lineage>
</organism>
<dbReference type="SUPFAM" id="SSF50978">
    <property type="entry name" value="WD40 repeat-like"/>
    <property type="match status" value="2"/>
</dbReference>
<dbReference type="Pfam" id="PF20703">
    <property type="entry name" value="nSTAND1"/>
    <property type="match status" value="1"/>
</dbReference>
<keyword evidence="1 3" id="KW-0853">WD repeat</keyword>
<dbReference type="PROSITE" id="PS50082">
    <property type="entry name" value="WD_REPEATS_2"/>
    <property type="match status" value="13"/>
</dbReference>
<feature type="repeat" description="WD" evidence="3">
    <location>
        <begin position="1080"/>
        <end position="1121"/>
    </location>
</feature>
<feature type="domain" description="Novel STAND NTPase 1" evidence="5">
    <location>
        <begin position="73"/>
        <end position="494"/>
    </location>
</feature>
<dbReference type="SUPFAM" id="SSF52540">
    <property type="entry name" value="P-loop containing nucleoside triphosphate hydrolases"/>
    <property type="match status" value="1"/>
</dbReference>
<evidence type="ECO:0000256" key="4">
    <source>
        <dbReference type="SAM" id="MobiDB-lite"/>
    </source>
</evidence>
<feature type="repeat" description="WD" evidence="3">
    <location>
        <begin position="1172"/>
        <end position="1213"/>
    </location>
</feature>
<keyword evidence="2" id="KW-0677">Repeat</keyword>
<feature type="repeat" description="WD" evidence="3">
    <location>
        <begin position="855"/>
        <end position="888"/>
    </location>
</feature>
<feature type="repeat" description="WD" evidence="3">
    <location>
        <begin position="938"/>
        <end position="979"/>
    </location>
</feature>
<dbReference type="InterPro" id="IPR036322">
    <property type="entry name" value="WD40_repeat_dom_sf"/>
</dbReference>
<evidence type="ECO:0000256" key="1">
    <source>
        <dbReference type="ARBA" id="ARBA00022574"/>
    </source>
</evidence>
<evidence type="ECO:0000259" key="5">
    <source>
        <dbReference type="Pfam" id="PF20703"/>
    </source>
</evidence>
<dbReference type="Gene3D" id="2.130.10.10">
    <property type="entry name" value="YVTN repeat-like/Quinoprotein amine dehydrogenase"/>
    <property type="match status" value="6"/>
</dbReference>
<dbReference type="PROSITE" id="PS50294">
    <property type="entry name" value="WD_REPEATS_REGION"/>
    <property type="match status" value="13"/>
</dbReference>
<sequence length="1290" mass="135972">MSPGDGSAPRRDPAGDGPREAAFQHAQASGDARVFQAAGDQYIVEVRDLRATFVMAEGRIHRVGRPAEDEECPYPGLEPFGLEQADRYFGREELVADLTVRLDAAVAGRTPLVVVAPSGAGKSSLLRAGLLPAIGRGDLPAPGSRHWQRLVFTPTHSPMSVLAAHFALLTDPYGGGAAPQDWRSADPGLRRARLRRDLGRNAAGHGSRVVVVVDQFEEVFTLCEDEEERRAFVEELAWLADPADGQAPVGLVVLGLRADFYAPCAGYPWLRTAVQRNQVFVGPMSPSELRDAIVLPARTAGLDVETGLVEVLLRELGAAGTGAGGRDGTAEGPEDYEAGRLPLLAHALRATWMQRDGGLLTIRGYQATRGIEHAVAETANRVFGQLGAAQAAARSVFLGLVTVAEGAEHSRRRVLRADLQSSAADPLAAKAVLDAFTAARLLTQGQETVAITHEVLLRAWPRLQGWINDDRIGNVVRQELRDTALSWDRAGRDNDLLYRGSRLESAVGSVTGSADVDQVARAFLAASAARARRAVRVRRAITAVLVTLALLASGAAVLAFQQRGKALDERDAAIFSQITAEADRLRTTDTALAAQLDLVAYRMHPTPDLSTHLVTSGTTPLSTPVASGIGGIVSVAVTPDGRTLAAGSSSNAVRLWNISDPTHPVALGEPLHMHADITESLAFSPDGRTLAAGGNDATIRLWNVTDPARPAALGDPLTGHTDTVGAVAFSPDGHVLASGSKDRTIRLWNVTDPADPVLLGRPLTGHTDAIASLAFRPDGQVLASGSFDYSVRLWKVADPAHAAALGGPQYGHGKTFVASVAFSPDGHTLASGAADSRVRLWNVTNPARVAMLGQLLGHTGSVTSVAFSRSGQTLASGSYDGSIKLWNVAVPDSPQSRGADLVGHTGAVLGLNFSLSGTLISGSADNTVRVWTFPQRMITSYSPSVNAATFSSDGRTLVSAGADRTIRLWNVTDPARTTALGGPLTVASPMVISSLALSHDGHVLAAGDLADGDGTVKLWDTTNPAATTALRVQLLTRMHRVASLAFSPTGRTLAVAGWDGRIELWDLTDAAKPVLLGRPLTGHTNVVDAVRFSPDGHTLASGSTDRTIRLWDVTDPARAEPLGHPLTGNTGIVVGVAFSPDGHTLASAGYDSTVRLWDVADPAHAKSLGGPLTGHTTTVTSVSFSPDGRTLASAGYDSTVRLWDVADPAHAKSLGRPLTGAYSTVNTVMFNRDGRLVSAGTDGVIRLWDLDAEHAAKWICSATRNVLTRAQWHTYIPQLPYAPPCPADGR</sequence>
<dbReference type="InterPro" id="IPR020472">
    <property type="entry name" value="WD40_PAC1"/>
</dbReference>
<feature type="repeat" description="WD" evidence="3">
    <location>
        <begin position="1034"/>
        <end position="1067"/>
    </location>
</feature>
<dbReference type="SMART" id="SM00320">
    <property type="entry name" value="WD40"/>
    <property type="match status" value="14"/>
</dbReference>
<dbReference type="Pfam" id="PF00400">
    <property type="entry name" value="WD40"/>
    <property type="match status" value="14"/>
</dbReference>
<dbReference type="PROSITE" id="PS00678">
    <property type="entry name" value="WD_REPEATS_1"/>
    <property type="match status" value="9"/>
</dbReference>